<name>A0AC61S0H0_9FIRM</name>
<comment type="caution">
    <text evidence="1">The sequence shown here is derived from an EMBL/GenBank/DDBJ whole genome shotgun (WGS) entry which is preliminary data.</text>
</comment>
<evidence type="ECO:0000313" key="2">
    <source>
        <dbReference type="Proteomes" id="UP000304953"/>
    </source>
</evidence>
<sequence>MNRKNLISAGVLLLLVALTISAIFKGNDMAAVVAAMKKLHPAYLCAAAATAIFFVSAEGLMICYLLRSLNYRTKAATCVKYSFVGFFFSGITPSATGGQPMQLYYMQKEGHKVSDSTVVLMTVAVIYKFVLVVMGVGILFFYHEPLSVYLKKYLYLYYLGLFLNTALVVILLFIMVSPKCFKGIVIGGEKILKKFRLLKSSRERTEKLIEMADQYHEAVLFFLKNKSKIAAVIAFTVIQRCSVFFLTWLIYRGLGLEGASAFTVMSLQAAIYIAVDMLPLPGAQGITEMMYKTAFSMIFPGAYLTASMCVTRGLNFYLVLILSAMVSLWSHLRSGKAGRMATELP</sequence>
<keyword evidence="2" id="KW-1185">Reference proteome</keyword>
<dbReference type="Proteomes" id="UP000304953">
    <property type="component" value="Unassembled WGS sequence"/>
</dbReference>
<organism evidence="1 2">
    <name type="scientific">Petralouisia muris</name>
    <dbReference type="NCBI Taxonomy" id="3032872"/>
    <lineage>
        <taxon>Bacteria</taxon>
        <taxon>Bacillati</taxon>
        <taxon>Bacillota</taxon>
        <taxon>Clostridia</taxon>
        <taxon>Lachnospirales</taxon>
        <taxon>Lachnospiraceae</taxon>
        <taxon>Petralouisia</taxon>
    </lineage>
</organism>
<protein>
    <submittedName>
        <fullName evidence="1">Flippase-like domain-containing protein</fullName>
    </submittedName>
</protein>
<proteinExistence type="predicted"/>
<reference evidence="1" key="1">
    <citation type="submission" date="2019-04" db="EMBL/GenBank/DDBJ databases">
        <title>Microbes associate with the intestines of laboratory mice.</title>
        <authorList>
            <person name="Navarre W."/>
            <person name="Wong E."/>
            <person name="Huang K."/>
            <person name="Tropini C."/>
            <person name="Ng K."/>
            <person name="Yu B."/>
        </authorList>
    </citation>
    <scope>NUCLEOTIDE SEQUENCE</scope>
    <source>
        <strain evidence="1">NM01_1-7b</strain>
    </source>
</reference>
<accession>A0AC61S0H0</accession>
<evidence type="ECO:0000313" key="1">
    <source>
        <dbReference type="EMBL" id="TGY97945.1"/>
    </source>
</evidence>
<dbReference type="EMBL" id="SRYA01000003">
    <property type="protein sequence ID" value="TGY97945.1"/>
    <property type="molecule type" value="Genomic_DNA"/>
</dbReference>
<gene>
    <name evidence="1" type="ORF">E5329_02165</name>
</gene>